<reference evidence="1 2" key="1">
    <citation type="submission" date="2017-09" db="EMBL/GenBank/DDBJ databases">
        <title>Phage vB_EcoM_PHB05 against multidrug-resistant shiga toxin-producing Escherichia.</title>
        <authorList>
            <person name="Chen Y."/>
            <person name="Song J."/>
            <person name="Wu B."/>
        </authorList>
    </citation>
    <scope>NUCLEOTIDE SEQUENCE [LARGE SCALE GENOMIC DNA]</scope>
    <source>
        <strain evidence="1">Wastewater</strain>
    </source>
</reference>
<dbReference type="EMBL" id="MF805809">
    <property type="protein sequence ID" value="ATI15911.1"/>
    <property type="molecule type" value="Genomic_DNA"/>
</dbReference>
<name>A0A291LAD4_9CAUD</name>
<sequence>MGCFSFLCKESGNAALSTSFDGSPCYLFLLKGGKVVEEMYGNYDSYGSVFSNEEDKHGNRKRFKWSMPWEEVCNLMFSSDPGDGIAMVLEEHFTGEIPTERSEEDPNQGWGDGEEDPDCFFSTENNKFKRVDNPYHKVHNTCIETEEDSKLEIEDDLVVTISLNELQKITREAFYLGWRAGKGEDSA</sequence>
<evidence type="ECO:0000313" key="2">
    <source>
        <dbReference type="Proteomes" id="UP000230824"/>
    </source>
</evidence>
<evidence type="ECO:0000313" key="1">
    <source>
        <dbReference type="EMBL" id="ATI15911.1"/>
    </source>
</evidence>
<dbReference type="Proteomes" id="UP000230824">
    <property type="component" value="Segment"/>
</dbReference>
<organism evidence="1 2">
    <name type="scientific">Escherichia phage vB_EcoM_PHB05</name>
    <dbReference type="NCBI Taxonomy" id="2041347"/>
    <lineage>
        <taxon>Viruses</taxon>
        <taxon>Duplodnaviria</taxon>
        <taxon>Heunggongvirae</taxon>
        <taxon>Uroviricota</taxon>
        <taxon>Caudoviricetes</taxon>
        <taxon>Stephanstirmvirinae</taxon>
        <taxon>Justusliebigvirus</taxon>
        <taxon>Justusliebigvirus PHB05</taxon>
    </lineage>
</organism>
<dbReference type="RefSeq" id="YP_009984537.1">
    <property type="nucleotide sequence ID" value="NC_052652.1"/>
</dbReference>
<protein>
    <submittedName>
        <fullName evidence="1">Uncharacterized protein</fullName>
    </submittedName>
</protein>
<keyword evidence="2" id="KW-1185">Reference proteome</keyword>
<dbReference type="KEGG" id="vg:62611881"/>
<proteinExistence type="predicted"/>
<dbReference type="GeneID" id="62611881"/>
<accession>A0A291LAD4</accession>